<organism evidence="1 2">
    <name type="scientific">Synaphobranchus kaupii</name>
    <name type="common">Kaup's arrowtooth eel</name>
    <dbReference type="NCBI Taxonomy" id="118154"/>
    <lineage>
        <taxon>Eukaryota</taxon>
        <taxon>Metazoa</taxon>
        <taxon>Chordata</taxon>
        <taxon>Craniata</taxon>
        <taxon>Vertebrata</taxon>
        <taxon>Euteleostomi</taxon>
        <taxon>Actinopterygii</taxon>
        <taxon>Neopterygii</taxon>
        <taxon>Teleostei</taxon>
        <taxon>Anguilliformes</taxon>
        <taxon>Synaphobranchidae</taxon>
        <taxon>Synaphobranchus</taxon>
    </lineage>
</organism>
<proteinExistence type="predicted"/>
<accession>A0A9Q1FSR3</accession>
<comment type="caution">
    <text evidence="1">The sequence shown here is derived from an EMBL/GenBank/DDBJ whole genome shotgun (WGS) entry which is preliminary data.</text>
</comment>
<dbReference type="EMBL" id="JAINUF010000004">
    <property type="protein sequence ID" value="KAJ8365413.1"/>
    <property type="molecule type" value="Genomic_DNA"/>
</dbReference>
<reference evidence="1" key="1">
    <citation type="journal article" date="2023" name="Science">
        <title>Genome structures resolve the early diversification of teleost fishes.</title>
        <authorList>
            <person name="Parey E."/>
            <person name="Louis A."/>
            <person name="Montfort J."/>
            <person name="Bouchez O."/>
            <person name="Roques C."/>
            <person name="Iampietro C."/>
            <person name="Lluch J."/>
            <person name="Castinel A."/>
            <person name="Donnadieu C."/>
            <person name="Desvignes T."/>
            <person name="Floi Bucao C."/>
            <person name="Jouanno E."/>
            <person name="Wen M."/>
            <person name="Mejri S."/>
            <person name="Dirks R."/>
            <person name="Jansen H."/>
            <person name="Henkel C."/>
            <person name="Chen W.J."/>
            <person name="Zahm M."/>
            <person name="Cabau C."/>
            <person name="Klopp C."/>
            <person name="Thompson A.W."/>
            <person name="Robinson-Rechavi M."/>
            <person name="Braasch I."/>
            <person name="Lecointre G."/>
            <person name="Bobe J."/>
            <person name="Postlethwait J.H."/>
            <person name="Berthelot C."/>
            <person name="Roest Crollius H."/>
            <person name="Guiguen Y."/>
        </authorList>
    </citation>
    <scope>NUCLEOTIDE SEQUENCE</scope>
    <source>
        <strain evidence="1">WJC10195</strain>
    </source>
</reference>
<name>A0A9Q1FSR3_SYNKA</name>
<keyword evidence="2" id="KW-1185">Reference proteome</keyword>
<dbReference type="Proteomes" id="UP001152622">
    <property type="component" value="Chromosome 4"/>
</dbReference>
<evidence type="ECO:0000313" key="1">
    <source>
        <dbReference type="EMBL" id="KAJ8365413.1"/>
    </source>
</evidence>
<gene>
    <name evidence="1" type="ORF">SKAU_G00142440</name>
</gene>
<dbReference type="AlphaFoldDB" id="A0A9Q1FSR3"/>
<evidence type="ECO:0000313" key="2">
    <source>
        <dbReference type="Proteomes" id="UP001152622"/>
    </source>
</evidence>
<protein>
    <submittedName>
        <fullName evidence="1">Uncharacterized protein</fullName>
    </submittedName>
</protein>
<sequence length="120" mass="12313">MLLRSRCEVNFLQPQVVPSPLLARVTPPSVWEGRGVAGCHTVAGVCPSDRVPRPSPVSAAGSPHVAGFTAAVSRVRPVFVRGVRPGAATGAPMGVATCHATARRGGKPCREVDGCPGQPV</sequence>